<reference evidence="3" key="1">
    <citation type="submission" date="2022-05" db="EMBL/GenBank/DDBJ databases">
        <authorList>
            <person name="Tuo L."/>
        </authorList>
    </citation>
    <scope>NUCLEOTIDE SEQUENCE</scope>
    <source>
        <strain evidence="3">BSK12Z-4</strain>
    </source>
</reference>
<dbReference type="Pfam" id="PF01381">
    <property type="entry name" value="HTH_3"/>
    <property type="match status" value="1"/>
</dbReference>
<dbReference type="InterPro" id="IPR001387">
    <property type="entry name" value="Cro/C1-type_HTH"/>
</dbReference>
<proteinExistence type="predicted"/>
<feature type="compositionally biased region" description="Acidic residues" evidence="1">
    <location>
        <begin position="172"/>
        <end position="182"/>
    </location>
</feature>
<accession>A0A9X2IDJ7</accession>
<dbReference type="InterPro" id="IPR010982">
    <property type="entry name" value="Lambda_DNA-bd_dom_sf"/>
</dbReference>
<dbReference type="Proteomes" id="UP001139485">
    <property type="component" value="Unassembled WGS sequence"/>
</dbReference>
<feature type="domain" description="HTH cro/C1-type" evidence="2">
    <location>
        <begin position="25"/>
        <end position="67"/>
    </location>
</feature>
<keyword evidence="4" id="KW-1185">Reference proteome</keyword>
<name>A0A9X2IDJ7_9ACTN</name>
<evidence type="ECO:0000259" key="2">
    <source>
        <dbReference type="Pfam" id="PF01381"/>
    </source>
</evidence>
<sequence length="182" mass="20384">MTDKPGHLWAVIQDWLDTFRYRPPSQRDLAKVLGVSSSSLTEYKYARNMPPPIVVVRLAREMRVPYELVLNAVLEDHGYRGESLAKTREEVMGNAEHPAATRNLVRVPSVDRPTEGIDEYDLPDDGDLDDLDDRRRPAPPGARLVTRAARTARGEGAVKQARDRQDAAGEPPADDADDFEPR</sequence>
<evidence type="ECO:0000313" key="3">
    <source>
        <dbReference type="EMBL" id="MCM0619821.1"/>
    </source>
</evidence>
<feature type="region of interest" description="Disordered" evidence="1">
    <location>
        <begin position="92"/>
        <end position="182"/>
    </location>
</feature>
<dbReference type="GO" id="GO:0003677">
    <property type="term" value="F:DNA binding"/>
    <property type="evidence" value="ECO:0007669"/>
    <property type="project" value="InterPro"/>
</dbReference>
<evidence type="ECO:0000313" key="4">
    <source>
        <dbReference type="Proteomes" id="UP001139485"/>
    </source>
</evidence>
<dbReference type="CDD" id="cd00093">
    <property type="entry name" value="HTH_XRE"/>
    <property type="match status" value="1"/>
</dbReference>
<protein>
    <submittedName>
        <fullName evidence="3">Helix-turn-helix transcriptional regulator</fullName>
    </submittedName>
</protein>
<feature type="compositionally biased region" description="Acidic residues" evidence="1">
    <location>
        <begin position="116"/>
        <end position="131"/>
    </location>
</feature>
<gene>
    <name evidence="3" type="ORF">M8330_05885</name>
</gene>
<dbReference type="RefSeq" id="WP_250826571.1">
    <property type="nucleotide sequence ID" value="NZ_JAMOIL010000006.1"/>
</dbReference>
<dbReference type="SUPFAM" id="SSF47413">
    <property type="entry name" value="lambda repressor-like DNA-binding domains"/>
    <property type="match status" value="1"/>
</dbReference>
<dbReference type="AlphaFoldDB" id="A0A9X2IDJ7"/>
<dbReference type="EMBL" id="JAMOIL010000006">
    <property type="protein sequence ID" value="MCM0619821.1"/>
    <property type="molecule type" value="Genomic_DNA"/>
</dbReference>
<evidence type="ECO:0000256" key="1">
    <source>
        <dbReference type="SAM" id="MobiDB-lite"/>
    </source>
</evidence>
<organism evidence="3 4">
    <name type="scientific">Nocardioides bruguierae</name>
    <dbReference type="NCBI Taxonomy" id="2945102"/>
    <lineage>
        <taxon>Bacteria</taxon>
        <taxon>Bacillati</taxon>
        <taxon>Actinomycetota</taxon>
        <taxon>Actinomycetes</taxon>
        <taxon>Propionibacteriales</taxon>
        <taxon>Nocardioidaceae</taxon>
        <taxon>Nocardioides</taxon>
    </lineage>
</organism>
<feature type="compositionally biased region" description="Low complexity" evidence="1">
    <location>
        <begin position="141"/>
        <end position="151"/>
    </location>
</feature>
<comment type="caution">
    <text evidence="3">The sequence shown here is derived from an EMBL/GenBank/DDBJ whole genome shotgun (WGS) entry which is preliminary data.</text>
</comment>